<reference evidence="14 15" key="1">
    <citation type="journal article" date="2014" name="Int. J. Syst. Evol. Microbiol.">
        <title>Complete genome sequence of Corynebacterium casei LMG S-19264T (=DSM 44701T), isolated from a smear-ripened cheese.</title>
        <authorList>
            <consortium name="US DOE Joint Genome Institute (JGI-PGF)"/>
            <person name="Walter F."/>
            <person name="Albersmeier A."/>
            <person name="Kalinowski J."/>
            <person name="Ruckert C."/>
        </authorList>
    </citation>
    <scope>NUCLEOTIDE SEQUENCE [LARGE SCALE GENOMIC DNA]</scope>
    <source>
        <strain evidence="14 15">KCTC 19473</strain>
    </source>
</reference>
<dbReference type="InterPro" id="IPR045540">
    <property type="entry name" value="YegS/DAGK_C"/>
</dbReference>
<protein>
    <submittedName>
        <fullName evidence="14">Diacylglycerol kinase</fullName>
    </submittedName>
</protein>
<dbReference type="SMART" id="SM00046">
    <property type="entry name" value="DAGKc"/>
    <property type="match status" value="1"/>
</dbReference>
<dbReference type="Proteomes" id="UP000654947">
    <property type="component" value="Unassembled WGS sequence"/>
</dbReference>
<proteinExistence type="inferred from homology"/>
<evidence type="ECO:0000256" key="9">
    <source>
        <dbReference type="ARBA" id="ARBA00022842"/>
    </source>
</evidence>
<evidence type="ECO:0000256" key="8">
    <source>
        <dbReference type="ARBA" id="ARBA00022840"/>
    </source>
</evidence>
<keyword evidence="3" id="KW-0444">Lipid biosynthesis</keyword>
<dbReference type="PROSITE" id="PS50146">
    <property type="entry name" value="DAGK"/>
    <property type="match status" value="1"/>
</dbReference>
<dbReference type="Pfam" id="PF19279">
    <property type="entry name" value="YegS_C"/>
    <property type="match status" value="1"/>
</dbReference>
<evidence type="ECO:0000259" key="13">
    <source>
        <dbReference type="PROSITE" id="PS50146"/>
    </source>
</evidence>
<evidence type="ECO:0000313" key="14">
    <source>
        <dbReference type="EMBL" id="GHD20331.1"/>
    </source>
</evidence>
<dbReference type="AlphaFoldDB" id="A0A919CGC4"/>
<dbReference type="InterPro" id="IPR016064">
    <property type="entry name" value="NAD/diacylglycerol_kinase_sf"/>
</dbReference>
<accession>A0A919CGC4</accession>
<evidence type="ECO:0000256" key="3">
    <source>
        <dbReference type="ARBA" id="ARBA00022516"/>
    </source>
</evidence>
<dbReference type="GO" id="GO:0004143">
    <property type="term" value="F:ATP-dependent diacylglycerol kinase activity"/>
    <property type="evidence" value="ECO:0007669"/>
    <property type="project" value="TreeGrafter"/>
</dbReference>
<dbReference type="InterPro" id="IPR050187">
    <property type="entry name" value="Lipid_Phosphate_FormReg"/>
</dbReference>
<dbReference type="GO" id="GO:0046872">
    <property type="term" value="F:metal ion binding"/>
    <property type="evidence" value="ECO:0007669"/>
    <property type="project" value="UniProtKB-KW"/>
</dbReference>
<keyword evidence="6" id="KW-0547">Nucleotide-binding</keyword>
<evidence type="ECO:0000256" key="7">
    <source>
        <dbReference type="ARBA" id="ARBA00022777"/>
    </source>
</evidence>
<organism evidence="14 15">
    <name type="scientific">Nocardiopsis kunsanensis</name>
    <dbReference type="NCBI Taxonomy" id="141693"/>
    <lineage>
        <taxon>Bacteria</taxon>
        <taxon>Bacillati</taxon>
        <taxon>Actinomycetota</taxon>
        <taxon>Actinomycetes</taxon>
        <taxon>Streptosporangiales</taxon>
        <taxon>Nocardiopsidaceae</taxon>
        <taxon>Nocardiopsis</taxon>
    </lineage>
</organism>
<keyword evidence="11" id="KW-0594">Phospholipid biosynthesis</keyword>
<evidence type="ECO:0000313" key="15">
    <source>
        <dbReference type="Proteomes" id="UP000654947"/>
    </source>
</evidence>
<dbReference type="PANTHER" id="PTHR12358:SF106">
    <property type="entry name" value="LIPID KINASE YEGS"/>
    <property type="match status" value="1"/>
</dbReference>
<comment type="similarity">
    <text evidence="2">Belongs to the diacylglycerol/lipid kinase family.</text>
</comment>
<dbReference type="NCBIfam" id="TIGR00147">
    <property type="entry name" value="YegS/Rv2252/BmrU family lipid kinase"/>
    <property type="match status" value="1"/>
</dbReference>
<comment type="cofactor">
    <cofactor evidence="1">
        <name>Mg(2+)</name>
        <dbReference type="ChEBI" id="CHEBI:18420"/>
    </cofactor>
</comment>
<keyword evidence="12" id="KW-1208">Phospholipid metabolism</keyword>
<dbReference type="EMBL" id="BMXL01000004">
    <property type="protein sequence ID" value="GHD20331.1"/>
    <property type="molecule type" value="Genomic_DNA"/>
</dbReference>
<dbReference type="InterPro" id="IPR001206">
    <property type="entry name" value="Diacylglycerol_kinase_cat_dom"/>
</dbReference>
<dbReference type="Gene3D" id="3.40.50.10330">
    <property type="entry name" value="Probable inorganic polyphosphate/atp-NAD kinase, domain 1"/>
    <property type="match status" value="1"/>
</dbReference>
<dbReference type="Pfam" id="PF00781">
    <property type="entry name" value="DAGK_cat"/>
    <property type="match status" value="1"/>
</dbReference>
<evidence type="ECO:0000256" key="6">
    <source>
        <dbReference type="ARBA" id="ARBA00022741"/>
    </source>
</evidence>
<dbReference type="RefSeq" id="WP_017575569.1">
    <property type="nucleotide sequence ID" value="NZ_BMXL01000004.1"/>
</dbReference>
<evidence type="ECO:0000256" key="10">
    <source>
        <dbReference type="ARBA" id="ARBA00023098"/>
    </source>
</evidence>
<evidence type="ECO:0000256" key="12">
    <source>
        <dbReference type="ARBA" id="ARBA00023264"/>
    </source>
</evidence>
<dbReference type="GO" id="GO:0005886">
    <property type="term" value="C:plasma membrane"/>
    <property type="evidence" value="ECO:0007669"/>
    <property type="project" value="TreeGrafter"/>
</dbReference>
<keyword evidence="4" id="KW-0808">Transferase</keyword>
<keyword evidence="5" id="KW-0479">Metal-binding</keyword>
<keyword evidence="8" id="KW-0067">ATP-binding</keyword>
<dbReference type="PANTHER" id="PTHR12358">
    <property type="entry name" value="SPHINGOSINE KINASE"/>
    <property type="match status" value="1"/>
</dbReference>
<gene>
    <name evidence="14" type="ORF">GCM10007147_12380</name>
</gene>
<evidence type="ECO:0000256" key="4">
    <source>
        <dbReference type="ARBA" id="ARBA00022679"/>
    </source>
</evidence>
<keyword evidence="10" id="KW-0443">Lipid metabolism</keyword>
<evidence type="ECO:0000256" key="11">
    <source>
        <dbReference type="ARBA" id="ARBA00023209"/>
    </source>
</evidence>
<dbReference type="Gene3D" id="2.60.200.40">
    <property type="match status" value="1"/>
</dbReference>
<evidence type="ECO:0000256" key="5">
    <source>
        <dbReference type="ARBA" id="ARBA00022723"/>
    </source>
</evidence>
<evidence type="ECO:0000256" key="2">
    <source>
        <dbReference type="ARBA" id="ARBA00005983"/>
    </source>
</evidence>
<keyword evidence="9" id="KW-0460">Magnesium</keyword>
<name>A0A919CGC4_9ACTN</name>
<dbReference type="GO" id="GO:0005524">
    <property type="term" value="F:ATP binding"/>
    <property type="evidence" value="ECO:0007669"/>
    <property type="project" value="UniProtKB-KW"/>
</dbReference>
<dbReference type="SUPFAM" id="SSF111331">
    <property type="entry name" value="NAD kinase/diacylglycerol kinase-like"/>
    <property type="match status" value="1"/>
</dbReference>
<dbReference type="InterPro" id="IPR017438">
    <property type="entry name" value="ATP-NAD_kinase_N"/>
</dbReference>
<dbReference type="InterPro" id="IPR005218">
    <property type="entry name" value="Diacylglycerol/lipid_kinase"/>
</dbReference>
<comment type="caution">
    <text evidence="14">The sequence shown here is derived from an EMBL/GenBank/DDBJ whole genome shotgun (WGS) entry which is preliminary data.</text>
</comment>
<dbReference type="GO" id="GO:0008654">
    <property type="term" value="P:phospholipid biosynthetic process"/>
    <property type="evidence" value="ECO:0007669"/>
    <property type="project" value="UniProtKB-KW"/>
</dbReference>
<sequence>MRPHIALLVNPSSGRRRAAIAAVRLKEALREAGARVHVHTGGSSADSRRMARLAAADGPDALVAVGGDGLVHQALQGVAGTGVPLAVIPAGTGNDIARAFGHPPRTARATAEAILSGRTRPTDAVRLRSADGTHRYFLSVLACGFDARVNERVNGFRFRVGRAGYVAGLLAELRSFVPIDYEVEIDGRTRIAEPGMLVAVGNTSAYGGGMKVCPDADPEDGLLDVTFIRKAPLHRFLRLFPLAYTGNHSGLPEVVVERGRRVTVRGHGSGPAYADGEPMSALPLVCETAPKAVEMLDLTS</sequence>
<feature type="domain" description="DAGKc" evidence="13">
    <location>
        <begin position="1"/>
        <end position="131"/>
    </location>
</feature>
<evidence type="ECO:0000256" key="1">
    <source>
        <dbReference type="ARBA" id="ARBA00001946"/>
    </source>
</evidence>
<keyword evidence="7 14" id="KW-0418">Kinase</keyword>
<keyword evidence="15" id="KW-1185">Reference proteome</keyword>